<evidence type="ECO:0000256" key="8">
    <source>
        <dbReference type="PROSITE-ProRule" id="PRU00284"/>
    </source>
</evidence>
<evidence type="ECO:0000256" key="1">
    <source>
        <dbReference type="ARBA" id="ARBA00004651"/>
    </source>
</evidence>
<dbReference type="Gene3D" id="6.10.340.10">
    <property type="match status" value="1"/>
</dbReference>
<dbReference type="Proteomes" id="UP000616608">
    <property type="component" value="Unassembled WGS sequence"/>
</dbReference>
<accession>A0A917D2M1</accession>
<evidence type="ECO:0000256" key="9">
    <source>
        <dbReference type="SAM" id="Coils"/>
    </source>
</evidence>
<sequence>MMHSVRNKLVLLAMVVILIPILLVGLVNYYVAKQNLDANGKLALQNSVYAIADMIDELNQEVKSGNLTLEEAQERARIKIVGAKTDEVNRSIDNPIKYGDNFYFYAFTDDDGLATAHPSLEGQNVMDLQTKNGHYFIKDVAKVANNNGGYVSYEWPLPSNPDQLATKITFGLKEPNWQWIIVAGAYEVDFNAGANQVLFYTFIMMFVATFIGVALYWFFSGRMMRYIRNIMETTSDIAKGRLTGPDIPITTKDELGILANNVNNMKQSLNEMVGNTRESSTQMRESSETLSAITEETTASADEIHTAISEISNGAVLQAEEAELAIGKVEMLSSLIANTTSQYADITEKMTLITESQQNGQHKVQELQANSAQFSQVIEELRLNFSSLTTQMQEIQNVVQTISAISEQTNLLALNASIEAARAGEHGAGFAVVADEVRKLSEDTNSATNHVRNLLQRIEKDTSNSDSKMQHTLALSETQVNAIQEVQHAFAFLSNEIKGIESHLDALALGMQEVDENRSVVLKAINEISTVATDSAAATEEINASIDEQKTAVTSIMHSSVQLHTEAERMHELVERFT</sequence>
<proteinExistence type="inferred from homology"/>
<keyword evidence="3 10" id="KW-0812">Transmembrane</keyword>
<keyword evidence="9" id="KW-0175">Coiled coil</keyword>
<evidence type="ECO:0000256" key="10">
    <source>
        <dbReference type="SAM" id="Phobius"/>
    </source>
</evidence>
<dbReference type="SUPFAM" id="SSF58104">
    <property type="entry name" value="Methyl-accepting chemotaxis protein (MCP) signaling domain"/>
    <property type="match status" value="1"/>
</dbReference>
<evidence type="ECO:0000256" key="3">
    <source>
        <dbReference type="ARBA" id="ARBA00022692"/>
    </source>
</evidence>
<reference evidence="13" key="2">
    <citation type="submission" date="2020-09" db="EMBL/GenBank/DDBJ databases">
        <authorList>
            <person name="Sun Q."/>
            <person name="Zhou Y."/>
        </authorList>
    </citation>
    <scope>NUCLEOTIDE SEQUENCE</scope>
    <source>
        <strain evidence="13">CGMCC 1.15760</strain>
    </source>
</reference>
<dbReference type="InterPro" id="IPR004089">
    <property type="entry name" value="MCPsignal_dom"/>
</dbReference>
<organism evidence="13 14">
    <name type="scientific">Lysinibacillus alkalisoli</name>
    <dbReference type="NCBI Taxonomy" id="1911548"/>
    <lineage>
        <taxon>Bacteria</taxon>
        <taxon>Bacillati</taxon>
        <taxon>Bacillota</taxon>
        <taxon>Bacilli</taxon>
        <taxon>Bacillales</taxon>
        <taxon>Bacillaceae</taxon>
        <taxon>Lysinibacillus</taxon>
    </lineage>
</organism>
<feature type="domain" description="Methyl-accepting transducer" evidence="11">
    <location>
        <begin position="293"/>
        <end position="550"/>
    </location>
</feature>
<keyword evidence="2" id="KW-1003">Cell membrane</keyword>
<feature type="transmembrane region" description="Helical" evidence="10">
    <location>
        <begin position="9"/>
        <end position="31"/>
    </location>
</feature>
<feature type="coiled-coil region" evidence="9">
    <location>
        <begin position="364"/>
        <end position="398"/>
    </location>
</feature>
<dbReference type="AlphaFoldDB" id="A0A917D2M1"/>
<dbReference type="SMART" id="SM01049">
    <property type="entry name" value="Cache_2"/>
    <property type="match status" value="1"/>
</dbReference>
<keyword evidence="6 8" id="KW-0807">Transducer</keyword>
<dbReference type="InterPro" id="IPR033480">
    <property type="entry name" value="sCache_2"/>
</dbReference>
<dbReference type="Pfam" id="PF17200">
    <property type="entry name" value="sCache_2"/>
    <property type="match status" value="1"/>
</dbReference>
<evidence type="ECO:0000313" key="14">
    <source>
        <dbReference type="Proteomes" id="UP000616608"/>
    </source>
</evidence>
<evidence type="ECO:0000313" key="13">
    <source>
        <dbReference type="EMBL" id="GGG10020.1"/>
    </source>
</evidence>
<dbReference type="Pfam" id="PF00015">
    <property type="entry name" value="MCPsignal"/>
    <property type="match status" value="1"/>
</dbReference>
<comment type="subcellular location">
    <subcellularLocation>
        <location evidence="1">Cell membrane</location>
        <topology evidence="1">Multi-pass membrane protein</topology>
    </subcellularLocation>
</comment>
<keyword evidence="14" id="KW-1185">Reference proteome</keyword>
<gene>
    <name evidence="13" type="primary">mcp4</name>
    <name evidence="13" type="ORF">GCM10007425_00450</name>
</gene>
<protein>
    <submittedName>
        <fullName evidence="13">Methyl-accepting chemotaxis protein 4</fullName>
    </submittedName>
</protein>
<dbReference type="GO" id="GO:0007165">
    <property type="term" value="P:signal transduction"/>
    <property type="evidence" value="ECO:0007669"/>
    <property type="project" value="UniProtKB-KW"/>
</dbReference>
<comment type="similarity">
    <text evidence="7">Belongs to the methyl-accepting chemotaxis (MCP) protein family.</text>
</comment>
<feature type="domain" description="HAMP" evidence="12">
    <location>
        <begin position="221"/>
        <end position="274"/>
    </location>
</feature>
<dbReference type="GO" id="GO:0005886">
    <property type="term" value="C:plasma membrane"/>
    <property type="evidence" value="ECO:0007669"/>
    <property type="project" value="UniProtKB-SubCell"/>
</dbReference>
<keyword evidence="4 10" id="KW-1133">Transmembrane helix</keyword>
<dbReference type="CDD" id="cd06225">
    <property type="entry name" value="HAMP"/>
    <property type="match status" value="1"/>
</dbReference>
<dbReference type="SMART" id="SM00283">
    <property type="entry name" value="MA"/>
    <property type="match status" value="1"/>
</dbReference>
<dbReference type="PANTHER" id="PTHR32089">
    <property type="entry name" value="METHYL-ACCEPTING CHEMOTAXIS PROTEIN MCPB"/>
    <property type="match status" value="1"/>
</dbReference>
<evidence type="ECO:0000256" key="7">
    <source>
        <dbReference type="ARBA" id="ARBA00029447"/>
    </source>
</evidence>
<reference evidence="13" key="1">
    <citation type="journal article" date="2014" name="Int. J. Syst. Evol. Microbiol.">
        <title>Complete genome sequence of Corynebacterium casei LMG S-19264T (=DSM 44701T), isolated from a smear-ripened cheese.</title>
        <authorList>
            <consortium name="US DOE Joint Genome Institute (JGI-PGF)"/>
            <person name="Walter F."/>
            <person name="Albersmeier A."/>
            <person name="Kalinowski J."/>
            <person name="Ruckert C."/>
        </authorList>
    </citation>
    <scope>NUCLEOTIDE SEQUENCE</scope>
    <source>
        <strain evidence="13">CGMCC 1.15760</strain>
    </source>
</reference>
<evidence type="ECO:0000259" key="12">
    <source>
        <dbReference type="PROSITE" id="PS50885"/>
    </source>
</evidence>
<name>A0A917D2M1_9BACI</name>
<evidence type="ECO:0000259" key="11">
    <source>
        <dbReference type="PROSITE" id="PS50111"/>
    </source>
</evidence>
<dbReference type="InterPro" id="IPR003660">
    <property type="entry name" value="HAMP_dom"/>
</dbReference>
<dbReference type="Pfam" id="PF00672">
    <property type="entry name" value="HAMP"/>
    <property type="match status" value="1"/>
</dbReference>
<keyword evidence="5 10" id="KW-0472">Membrane</keyword>
<evidence type="ECO:0000256" key="4">
    <source>
        <dbReference type="ARBA" id="ARBA00022989"/>
    </source>
</evidence>
<feature type="transmembrane region" description="Helical" evidence="10">
    <location>
        <begin position="197"/>
        <end position="219"/>
    </location>
</feature>
<dbReference type="PANTHER" id="PTHR32089:SF112">
    <property type="entry name" value="LYSOZYME-LIKE PROTEIN-RELATED"/>
    <property type="match status" value="1"/>
</dbReference>
<dbReference type="SMART" id="SM00304">
    <property type="entry name" value="HAMP"/>
    <property type="match status" value="1"/>
</dbReference>
<dbReference type="Gene3D" id="1.10.287.950">
    <property type="entry name" value="Methyl-accepting chemotaxis protein"/>
    <property type="match status" value="1"/>
</dbReference>
<comment type="caution">
    <text evidence="13">The sequence shown here is derived from an EMBL/GenBank/DDBJ whole genome shotgun (WGS) entry which is preliminary data.</text>
</comment>
<dbReference type="EMBL" id="BMJT01000001">
    <property type="protein sequence ID" value="GGG10020.1"/>
    <property type="molecule type" value="Genomic_DNA"/>
</dbReference>
<dbReference type="RefSeq" id="WP_229704121.1">
    <property type="nucleotide sequence ID" value="NZ_BMJT01000001.1"/>
</dbReference>
<evidence type="ECO:0000256" key="6">
    <source>
        <dbReference type="ARBA" id="ARBA00023224"/>
    </source>
</evidence>
<dbReference type="Gene3D" id="3.30.450.20">
    <property type="entry name" value="PAS domain"/>
    <property type="match status" value="1"/>
</dbReference>
<dbReference type="PROSITE" id="PS50885">
    <property type="entry name" value="HAMP"/>
    <property type="match status" value="1"/>
</dbReference>
<dbReference type="PROSITE" id="PS50111">
    <property type="entry name" value="CHEMOTAXIS_TRANSDUC_2"/>
    <property type="match status" value="1"/>
</dbReference>
<evidence type="ECO:0000256" key="5">
    <source>
        <dbReference type="ARBA" id="ARBA00023136"/>
    </source>
</evidence>
<evidence type="ECO:0000256" key="2">
    <source>
        <dbReference type="ARBA" id="ARBA00022475"/>
    </source>
</evidence>